<evidence type="ECO:0000313" key="1">
    <source>
        <dbReference type="EMBL" id="WKN37733.1"/>
    </source>
</evidence>
<accession>A0AA49JE81</accession>
<gene>
    <name evidence="1" type="ORF">K4G66_03300</name>
</gene>
<name>A0AA49JE81_9BACT</name>
<dbReference type="AlphaFoldDB" id="A0AA49JE81"/>
<protein>
    <submittedName>
        <fullName evidence="1">Uncharacterized protein</fullName>
    </submittedName>
</protein>
<reference evidence="1" key="2">
    <citation type="journal article" date="2024" name="Antonie Van Leeuwenhoek">
        <title>Roseihalotalea indica gen. nov., sp. nov., a halophilic Bacteroidetes from mesopelagic Southwest Indian Ocean with higher carbohydrate metabolic potential.</title>
        <authorList>
            <person name="Chen B."/>
            <person name="Zhang M."/>
            <person name="Lin D."/>
            <person name="Ye J."/>
            <person name="Tang K."/>
        </authorList>
    </citation>
    <scope>NUCLEOTIDE SEQUENCE</scope>
    <source>
        <strain evidence="1">TK19036</strain>
    </source>
</reference>
<organism evidence="1">
    <name type="scientific">Roseihalotalea indica</name>
    <dbReference type="NCBI Taxonomy" id="2867963"/>
    <lineage>
        <taxon>Bacteria</taxon>
        <taxon>Pseudomonadati</taxon>
        <taxon>Bacteroidota</taxon>
        <taxon>Cytophagia</taxon>
        <taxon>Cytophagales</taxon>
        <taxon>Catalimonadaceae</taxon>
        <taxon>Roseihalotalea</taxon>
    </lineage>
</organism>
<dbReference type="EMBL" id="CP120682">
    <property type="protein sequence ID" value="WKN37733.1"/>
    <property type="molecule type" value="Genomic_DNA"/>
</dbReference>
<reference evidence="1" key="1">
    <citation type="journal article" date="2023" name="Comput. Struct. Biotechnol. J.">
        <title>Discovery of a novel marine Bacteroidetes with a rich repertoire of carbohydrate-active enzymes.</title>
        <authorList>
            <person name="Chen B."/>
            <person name="Liu G."/>
            <person name="Chen Q."/>
            <person name="Wang H."/>
            <person name="Liu L."/>
            <person name="Tang K."/>
        </authorList>
    </citation>
    <scope>NUCLEOTIDE SEQUENCE</scope>
    <source>
        <strain evidence="1">TK19036</strain>
    </source>
</reference>
<sequence>MSKYQAHPGKEPRFVAGFDSASVMVKSLGAFLRGHDFSGVGVMPNSQWAGDVINALPLSFKKVSYSRSGIFDAIPAKDIPKIDTEELAKWVTQLFPERKYPAIMIGSSNGALTHVAAALQIPWLPQTFLIPVRKPQNLHIDQPKQYMQWGYPYGEELLRLNPGIELHHMTDPNQDRLHLKTMTYFRIKKRRLGVWYEYFLKQNLTPGGTIIVNECTCPWPARALNDRHYFQFGGTGGASPKEYYQGSDRVTDLLRRHKSPYDHWDAPEPTGEYPEAEWGFAPQLLDDLERFARENGFRVQRIRFSDMHDVSGLTADMYRSWYRQRNMPANRLLVESFALLTPYWTLRTGSVPYWLVFNTDPSADRLEKYLQNSDFYDQRYLMLLSHGTEGIGLTPIERWRMILDSEKNAGEFIGTKPKEYPFDFGVYARYNHALQNTVSARYPIAPMSLAWFEEYMRNHADQHKVSWSAVSGAEAPAED</sequence>
<proteinExistence type="predicted"/>